<dbReference type="GO" id="GO:0009002">
    <property type="term" value="F:serine-type D-Ala-D-Ala carboxypeptidase activity"/>
    <property type="evidence" value="ECO:0007669"/>
    <property type="project" value="UniProtKB-EC"/>
</dbReference>
<dbReference type="GO" id="GO:0006508">
    <property type="term" value="P:proteolysis"/>
    <property type="evidence" value="ECO:0007669"/>
    <property type="project" value="UniProtKB-KW"/>
</dbReference>
<keyword evidence="16" id="KW-0472">Membrane</keyword>
<evidence type="ECO:0000256" key="15">
    <source>
        <dbReference type="RuleBase" id="RU004016"/>
    </source>
</evidence>
<dbReference type="Gene3D" id="2.60.410.10">
    <property type="entry name" value="D-Ala-D-Ala carboxypeptidase, C-terminal domain"/>
    <property type="match status" value="1"/>
</dbReference>
<dbReference type="RefSeq" id="WP_254007439.1">
    <property type="nucleotide sequence ID" value="NZ_OW659477.1"/>
</dbReference>
<comment type="similarity">
    <text evidence="3 15">Belongs to the peptidase S11 family.</text>
</comment>
<organism evidence="21 23">
    <name type="scientific">Erysipelothrix amsterdamensis</name>
    <dbReference type="NCBI Taxonomy" id="2929157"/>
    <lineage>
        <taxon>Bacteria</taxon>
        <taxon>Bacillati</taxon>
        <taxon>Bacillota</taxon>
        <taxon>Erysipelotrichia</taxon>
        <taxon>Erysipelotrichales</taxon>
        <taxon>Erysipelotrichaceae</taxon>
        <taxon>Erysipelothrix</taxon>
    </lineage>
</organism>
<evidence type="ECO:0000256" key="17">
    <source>
        <dbReference type="SAM" id="SignalP"/>
    </source>
</evidence>
<dbReference type="Pfam" id="PF00768">
    <property type="entry name" value="Peptidase_S11"/>
    <property type="match status" value="1"/>
</dbReference>
<dbReference type="AlphaFoldDB" id="A0AAU9VI79"/>
<keyword evidence="7 17" id="KW-0732">Signal</keyword>
<dbReference type="InterPro" id="IPR015956">
    <property type="entry name" value="Peniciliin-bd_prot_C_sf"/>
</dbReference>
<dbReference type="EC" id="3.4.16.4" evidence="4"/>
<feature type="signal peptide" evidence="17">
    <location>
        <begin position="1"/>
        <end position="21"/>
    </location>
</feature>
<evidence type="ECO:0000256" key="6">
    <source>
        <dbReference type="ARBA" id="ARBA00022670"/>
    </source>
</evidence>
<evidence type="ECO:0000256" key="9">
    <source>
        <dbReference type="ARBA" id="ARBA00022960"/>
    </source>
</evidence>
<keyword evidence="11" id="KW-0961">Cell wall biogenesis/degradation</keyword>
<feature type="chain" id="PRO_5043919744" description="serine-type D-Ala-D-Ala carboxypeptidase" evidence="17">
    <location>
        <begin position="22"/>
        <end position="434"/>
    </location>
</feature>
<evidence type="ECO:0000256" key="5">
    <source>
        <dbReference type="ARBA" id="ARBA00022645"/>
    </source>
</evidence>
<feature type="transmembrane region" description="Helical" evidence="16">
    <location>
        <begin position="392"/>
        <end position="411"/>
    </location>
</feature>
<dbReference type="InterPro" id="IPR012907">
    <property type="entry name" value="Peptidase_S11_C"/>
</dbReference>
<dbReference type="GO" id="GO:0009252">
    <property type="term" value="P:peptidoglycan biosynthetic process"/>
    <property type="evidence" value="ECO:0007669"/>
    <property type="project" value="UniProtKB-KW"/>
</dbReference>
<accession>A0AAU9VI79</accession>
<dbReference type="PRINTS" id="PR00725">
    <property type="entry name" value="DADACBPTASE1"/>
</dbReference>
<protein>
    <recommendedName>
        <fullName evidence="4">serine-type D-Ala-D-Ala carboxypeptidase</fullName>
        <ecNumber evidence="4">3.4.16.4</ecNumber>
    </recommendedName>
</protein>
<evidence type="ECO:0000256" key="12">
    <source>
        <dbReference type="ARBA" id="ARBA00034000"/>
    </source>
</evidence>
<keyword evidence="22" id="KW-1185">Reference proteome</keyword>
<evidence type="ECO:0000256" key="14">
    <source>
        <dbReference type="PIRSR" id="PIRSR618044-2"/>
    </source>
</evidence>
<dbReference type="InterPro" id="IPR012338">
    <property type="entry name" value="Beta-lactam/transpept-like"/>
</dbReference>
<evidence type="ECO:0000256" key="8">
    <source>
        <dbReference type="ARBA" id="ARBA00022801"/>
    </source>
</evidence>
<comment type="function">
    <text evidence="1">Removes C-terminal D-alanyl residues from sugar-peptide cell wall precursors.</text>
</comment>
<dbReference type="Proteomes" id="UP001154111">
    <property type="component" value="Chromosome"/>
</dbReference>
<dbReference type="Pfam" id="PF07943">
    <property type="entry name" value="PBP5_C"/>
    <property type="match status" value="1"/>
</dbReference>
<evidence type="ECO:0000256" key="1">
    <source>
        <dbReference type="ARBA" id="ARBA00003217"/>
    </source>
</evidence>
<keyword evidence="10" id="KW-0573">Peptidoglycan synthesis</keyword>
<evidence type="ECO:0000256" key="13">
    <source>
        <dbReference type="PIRSR" id="PIRSR618044-1"/>
    </source>
</evidence>
<dbReference type="GO" id="GO:0071555">
    <property type="term" value="P:cell wall organization"/>
    <property type="evidence" value="ECO:0007669"/>
    <property type="project" value="UniProtKB-KW"/>
</dbReference>
<dbReference type="Gene3D" id="3.40.710.10">
    <property type="entry name" value="DD-peptidase/beta-lactamase superfamily"/>
    <property type="match status" value="1"/>
</dbReference>
<evidence type="ECO:0000256" key="3">
    <source>
        <dbReference type="ARBA" id="ARBA00007164"/>
    </source>
</evidence>
<feature type="domain" description="Peptidase S11 D-alanyl-D-alanine carboxypeptidase A N-terminal" evidence="18">
    <location>
        <begin position="34"/>
        <end position="262"/>
    </location>
</feature>
<keyword evidence="16" id="KW-0812">Transmembrane</keyword>
<dbReference type="PANTHER" id="PTHR21581:SF6">
    <property type="entry name" value="TRAFFICKING PROTEIN PARTICLE COMPLEX SUBUNIT 12"/>
    <property type="match status" value="1"/>
</dbReference>
<evidence type="ECO:0000259" key="19">
    <source>
        <dbReference type="Pfam" id="PF07943"/>
    </source>
</evidence>
<evidence type="ECO:0000256" key="16">
    <source>
        <dbReference type="SAM" id="Phobius"/>
    </source>
</evidence>
<feature type="binding site" evidence="14">
    <location>
        <position position="236"/>
    </location>
    <ligand>
        <name>substrate</name>
    </ligand>
</feature>
<keyword evidence="9" id="KW-0133">Cell shape</keyword>
<evidence type="ECO:0000313" key="21">
    <source>
        <dbReference type="EMBL" id="CAH2761869.1"/>
    </source>
</evidence>
<keyword evidence="5 21" id="KW-0121">Carboxypeptidase</keyword>
<evidence type="ECO:0000256" key="7">
    <source>
        <dbReference type="ARBA" id="ARBA00022729"/>
    </source>
</evidence>
<name>A0AAU9VI79_9FIRM</name>
<sequence>MKQKIVLTFLLLTATLLPIKADGNHDLIPIYDLDLQSQNYILVDPKTGQTLAEKNHDASIHPASITKVLTVITAIEALGETSLDTLYTIPPEVFEGLDPIASVAGFQEGDQVTLNDLLHGIMLPSGADATRAISSYLTQDPEKLVVKMNRLAQRIGMKNSHFVNTSGLDDPKHLTTLDDLALLLRYALENPTFESIYKTETYLTSSTPSHPNGIELTNESLSVAHQKGYTMIKGAKSGTTDLAERALSSVAEDASQSYIFISTNAPFENRLYTQVIDHGTVYQHVIENYQYVPLLYKNTTIQTIPIKHGRTDFEIWFKNDIMSYLPKDYDPKDIKIEFISSQKEFEAPLPKDFKMGEVRFNYKGKQLLEKEVINNEIIKLSYLKVAFEASKIIGFILAVGLGILGVVYLIYRQWKDYRDHKYYLKKLDRRSRKD</sequence>
<dbReference type="InterPro" id="IPR037167">
    <property type="entry name" value="Peptidase_S11_C_sf"/>
</dbReference>
<evidence type="ECO:0000256" key="10">
    <source>
        <dbReference type="ARBA" id="ARBA00022984"/>
    </source>
</evidence>
<reference evidence="21" key="1">
    <citation type="submission" date="2022-04" db="EMBL/GenBank/DDBJ databases">
        <authorList>
            <person name="Forde T."/>
        </authorList>
    </citation>
    <scope>NUCLEOTIDE SEQUENCE</scope>
    <source>
        <strain evidence="21">A18Y016a</strain>
        <strain evidence="20">A18Y020d</strain>
    </source>
</reference>
<dbReference type="GO" id="GO:0008360">
    <property type="term" value="P:regulation of cell shape"/>
    <property type="evidence" value="ECO:0007669"/>
    <property type="project" value="UniProtKB-KW"/>
</dbReference>
<feature type="active site" evidence="13">
    <location>
        <position position="125"/>
    </location>
</feature>
<evidence type="ECO:0000313" key="20">
    <source>
        <dbReference type="EMBL" id="CAH2761860.1"/>
    </source>
</evidence>
<evidence type="ECO:0000256" key="11">
    <source>
        <dbReference type="ARBA" id="ARBA00023316"/>
    </source>
</evidence>
<evidence type="ECO:0000256" key="4">
    <source>
        <dbReference type="ARBA" id="ARBA00012448"/>
    </source>
</evidence>
<evidence type="ECO:0000259" key="18">
    <source>
        <dbReference type="Pfam" id="PF00768"/>
    </source>
</evidence>
<dbReference type="InterPro" id="IPR018044">
    <property type="entry name" value="Peptidase_S11"/>
</dbReference>
<evidence type="ECO:0000313" key="23">
    <source>
        <dbReference type="Proteomes" id="UP001154111"/>
    </source>
</evidence>
<feature type="domain" description="Peptidase S11 D-Ala-D-Ala carboxypeptidase A C-terminal" evidence="19">
    <location>
        <begin position="289"/>
        <end position="374"/>
    </location>
</feature>
<dbReference type="Proteomes" id="UP001154095">
    <property type="component" value="Chromosome"/>
</dbReference>
<dbReference type="InterPro" id="IPR001967">
    <property type="entry name" value="Peptidase_S11_N"/>
</dbReference>
<keyword evidence="16" id="KW-1133">Transmembrane helix</keyword>
<proteinExistence type="inferred from homology"/>
<keyword evidence="6" id="KW-0645">Protease</keyword>
<dbReference type="EMBL" id="OW659496">
    <property type="protein sequence ID" value="CAH2761860.1"/>
    <property type="molecule type" value="Genomic_DNA"/>
</dbReference>
<evidence type="ECO:0000313" key="22">
    <source>
        <dbReference type="Proteomes" id="UP001154095"/>
    </source>
</evidence>
<keyword evidence="8 21" id="KW-0378">Hydrolase</keyword>
<dbReference type="SUPFAM" id="SSF56601">
    <property type="entry name" value="beta-lactamase/transpeptidase-like"/>
    <property type="match status" value="1"/>
</dbReference>
<dbReference type="SUPFAM" id="SSF69189">
    <property type="entry name" value="Penicillin-binding protein associated domain"/>
    <property type="match status" value="1"/>
</dbReference>
<comment type="pathway">
    <text evidence="2">Cell wall biogenesis; peptidoglycan biosynthesis.</text>
</comment>
<dbReference type="PANTHER" id="PTHR21581">
    <property type="entry name" value="D-ALANYL-D-ALANINE CARBOXYPEPTIDASE"/>
    <property type="match status" value="1"/>
</dbReference>
<comment type="catalytic activity">
    <reaction evidence="12">
        <text>Preferential cleavage: (Ac)2-L-Lys-D-Ala-|-D-Ala. Also transpeptidation of peptidyl-alanyl moieties that are N-acyl substituents of D-alanine.</text>
        <dbReference type="EC" id="3.4.16.4"/>
    </reaction>
</comment>
<gene>
    <name evidence="21" type="primary">dacB</name>
    <name evidence="21" type="ORF">ERYAMS2_00923</name>
    <name evidence="20" type="ORF">ERYAMS_00629</name>
</gene>
<feature type="active site" description="Proton acceptor" evidence="13">
    <location>
        <position position="67"/>
    </location>
</feature>
<feature type="active site" description="Acyl-ester intermediate" evidence="13">
    <location>
        <position position="64"/>
    </location>
</feature>
<evidence type="ECO:0000256" key="2">
    <source>
        <dbReference type="ARBA" id="ARBA00004752"/>
    </source>
</evidence>
<dbReference type="EMBL" id="OW659477">
    <property type="protein sequence ID" value="CAH2761869.1"/>
    <property type="molecule type" value="Genomic_DNA"/>
</dbReference>